<dbReference type="EMBL" id="LR796169">
    <property type="protein sequence ID" value="CAB4123308.1"/>
    <property type="molecule type" value="Genomic_DNA"/>
</dbReference>
<evidence type="ECO:0000313" key="1">
    <source>
        <dbReference type="EMBL" id="CAB4123308.1"/>
    </source>
</evidence>
<reference evidence="1" key="1">
    <citation type="submission" date="2020-04" db="EMBL/GenBank/DDBJ databases">
        <authorList>
            <person name="Chiriac C."/>
            <person name="Salcher M."/>
            <person name="Ghai R."/>
            <person name="Kavagutti S V."/>
        </authorList>
    </citation>
    <scope>NUCLEOTIDE SEQUENCE</scope>
</reference>
<proteinExistence type="predicted"/>
<sequence>MTEEQIPFGGNMAVPDGECEEAFFALYPDFFYEGSTALTLWRQAWQAALDFKEDSKPRIQLI</sequence>
<gene>
    <name evidence="1" type="ORF">UFOVP42_23</name>
</gene>
<protein>
    <submittedName>
        <fullName evidence="1">Uncharacterized protein</fullName>
    </submittedName>
</protein>
<organism evidence="1">
    <name type="scientific">uncultured Caudovirales phage</name>
    <dbReference type="NCBI Taxonomy" id="2100421"/>
    <lineage>
        <taxon>Viruses</taxon>
        <taxon>Duplodnaviria</taxon>
        <taxon>Heunggongvirae</taxon>
        <taxon>Uroviricota</taxon>
        <taxon>Caudoviricetes</taxon>
        <taxon>Peduoviridae</taxon>
        <taxon>Maltschvirus</taxon>
        <taxon>Maltschvirus maltsch</taxon>
    </lineage>
</organism>
<name>A0A6J5KM21_9CAUD</name>
<accession>A0A6J5KM21</accession>